<gene>
    <name evidence="3" type="ORF">Tco_0678395</name>
</gene>
<evidence type="ECO:0000259" key="2">
    <source>
        <dbReference type="Pfam" id="PF24626"/>
    </source>
</evidence>
<dbReference type="PANTHER" id="PTHR46148">
    <property type="entry name" value="CHROMO DOMAIN-CONTAINING PROTEIN"/>
    <property type="match status" value="1"/>
</dbReference>
<dbReference type="InterPro" id="IPR056924">
    <property type="entry name" value="SH3_Tf2-1"/>
</dbReference>
<reference evidence="3" key="1">
    <citation type="journal article" date="2022" name="Int. J. Mol. Sci.">
        <title>Draft Genome of Tanacetum Coccineum: Genomic Comparison of Closely Related Tanacetum-Family Plants.</title>
        <authorList>
            <person name="Yamashiro T."/>
            <person name="Shiraishi A."/>
            <person name="Nakayama K."/>
            <person name="Satake H."/>
        </authorList>
    </citation>
    <scope>NUCLEOTIDE SEQUENCE</scope>
</reference>
<dbReference type="Pfam" id="PF00078">
    <property type="entry name" value="RVT_1"/>
    <property type="match status" value="1"/>
</dbReference>
<accession>A0ABQ4XF59</accession>
<dbReference type="InterPro" id="IPR043128">
    <property type="entry name" value="Rev_trsase/Diguanyl_cyclase"/>
</dbReference>
<keyword evidence="3" id="KW-0548">Nucleotidyltransferase</keyword>
<dbReference type="GO" id="GO:0003964">
    <property type="term" value="F:RNA-directed DNA polymerase activity"/>
    <property type="evidence" value="ECO:0007669"/>
    <property type="project" value="UniProtKB-KW"/>
</dbReference>
<dbReference type="SUPFAM" id="SSF56672">
    <property type="entry name" value="DNA/RNA polymerases"/>
    <property type="match status" value="1"/>
</dbReference>
<dbReference type="EMBL" id="BQNB010009460">
    <property type="protein sequence ID" value="GJS63831.1"/>
    <property type="molecule type" value="Genomic_DNA"/>
</dbReference>
<feature type="domain" description="Reverse transcriptase" evidence="1">
    <location>
        <begin position="289"/>
        <end position="350"/>
    </location>
</feature>
<protein>
    <submittedName>
        <fullName evidence="3">Reverse transcriptase domain-containing protein</fullName>
    </submittedName>
</protein>
<feature type="domain" description="Tf2-1-like SH3-like" evidence="2">
    <location>
        <begin position="466"/>
        <end position="495"/>
    </location>
</feature>
<dbReference type="InterPro" id="IPR043502">
    <property type="entry name" value="DNA/RNA_pol_sf"/>
</dbReference>
<dbReference type="CDD" id="cd01647">
    <property type="entry name" value="RT_LTR"/>
    <property type="match status" value="1"/>
</dbReference>
<reference evidence="3" key="2">
    <citation type="submission" date="2022-01" db="EMBL/GenBank/DDBJ databases">
        <authorList>
            <person name="Yamashiro T."/>
            <person name="Shiraishi A."/>
            <person name="Satake H."/>
            <person name="Nakayama K."/>
        </authorList>
    </citation>
    <scope>NUCLEOTIDE SEQUENCE</scope>
</reference>
<evidence type="ECO:0000313" key="4">
    <source>
        <dbReference type="Proteomes" id="UP001151760"/>
    </source>
</evidence>
<dbReference type="PANTHER" id="PTHR46148:SF59">
    <property type="entry name" value="NUCLEOTIDYLTRANSFERASE, RIBONUCLEASE H"/>
    <property type="match status" value="1"/>
</dbReference>
<evidence type="ECO:0000259" key="1">
    <source>
        <dbReference type="Pfam" id="PF00078"/>
    </source>
</evidence>
<dbReference type="Pfam" id="PF24626">
    <property type="entry name" value="SH3_Tf2-1"/>
    <property type="match status" value="1"/>
</dbReference>
<proteinExistence type="predicted"/>
<keyword evidence="3" id="KW-0808">Transferase</keyword>
<dbReference type="Gene3D" id="3.10.10.10">
    <property type="entry name" value="HIV Type 1 Reverse Transcriptase, subunit A, domain 1"/>
    <property type="match status" value="1"/>
</dbReference>
<dbReference type="Proteomes" id="UP001151760">
    <property type="component" value="Unassembled WGS sequence"/>
</dbReference>
<comment type="caution">
    <text evidence="3">The sequence shown here is derived from an EMBL/GenBank/DDBJ whole genome shotgun (WGS) entry which is preliminary data.</text>
</comment>
<name>A0ABQ4XF59_9ASTR</name>
<sequence>MEPMVLCQLGARAGRVLELVVLSRWCWQPFEHLMPVEQTAAPEFNGFNIRNIHEVCTHNLFKGTEVQWDYCVAKKEQELNNLKFKVTDIDGYTNRFHEYGLLSPRMVEPEQEPKTNAAPNEQRSLLPKCKNKQRMGGIVGNVGDRREIAPKLKKNGPVELATCYDVERADGQEKLGSFNVIIGMDWLSRYDAAILCGKKKAHKNIIEKVGAISLAQVTEQNQKRALEIYLLSNNFLRYFLIESLDLPPTPGKLNSGVVQATARVIEERFYLTKLVAVGSSGLIREEEGWILQGSSVYSKIDLHSGYHQLRIREEEIPIIVFRTRYGHYEFRVMPFGLTNAPAVFMDLMNRPDVRATSKEEAFQSLKRNMCAPLFHYPRRKREYIVVVFRCDPLMDLELYLNAPEKVIAYASSTAYHPETDGQSERTIQTLEDMLRACVIDFGDESIGKQGKIKYPPLYWTIQDFIKSGPVAYKLELPRELQGIHNTFHVSNLKKCLSDEELIIPLDEVWIDEKLHFIEEPIEIMDREVNQLKQSRIPIVKVRWNSSRGPEYTWEMEDQMWKKYPHLFDFNKKMDDKMN</sequence>
<dbReference type="Gene3D" id="3.30.70.270">
    <property type="match status" value="1"/>
</dbReference>
<evidence type="ECO:0000313" key="3">
    <source>
        <dbReference type="EMBL" id="GJS63831.1"/>
    </source>
</evidence>
<dbReference type="InterPro" id="IPR000477">
    <property type="entry name" value="RT_dom"/>
</dbReference>
<keyword evidence="3" id="KW-0695">RNA-directed DNA polymerase</keyword>
<keyword evidence="4" id="KW-1185">Reference proteome</keyword>
<organism evidence="3 4">
    <name type="scientific">Tanacetum coccineum</name>
    <dbReference type="NCBI Taxonomy" id="301880"/>
    <lineage>
        <taxon>Eukaryota</taxon>
        <taxon>Viridiplantae</taxon>
        <taxon>Streptophyta</taxon>
        <taxon>Embryophyta</taxon>
        <taxon>Tracheophyta</taxon>
        <taxon>Spermatophyta</taxon>
        <taxon>Magnoliopsida</taxon>
        <taxon>eudicotyledons</taxon>
        <taxon>Gunneridae</taxon>
        <taxon>Pentapetalae</taxon>
        <taxon>asterids</taxon>
        <taxon>campanulids</taxon>
        <taxon>Asterales</taxon>
        <taxon>Asteraceae</taxon>
        <taxon>Asteroideae</taxon>
        <taxon>Anthemideae</taxon>
        <taxon>Anthemidinae</taxon>
        <taxon>Tanacetum</taxon>
    </lineage>
</organism>